<dbReference type="EMBL" id="JACLAU010000001">
    <property type="protein sequence ID" value="MBC2650318.1"/>
    <property type="molecule type" value="Genomic_DNA"/>
</dbReference>
<keyword evidence="2" id="KW-0732">Signal</keyword>
<dbReference type="SMART" id="SM00327">
    <property type="entry name" value="VWA"/>
    <property type="match status" value="1"/>
</dbReference>
<dbReference type="RefSeq" id="WP_185681722.1">
    <property type="nucleotide sequence ID" value="NZ_JACLAU010000001.1"/>
</dbReference>
<name>A0A7X1F4S2_9SPHN</name>
<dbReference type="Pfam" id="PF00092">
    <property type="entry name" value="VWA"/>
    <property type="match status" value="1"/>
</dbReference>
<dbReference type="GO" id="GO:0005737">
    <property type="term" value="C:cytoplasm"/>
    <property type="evidence" value="ECO:0007669"/>
    <property type="project" value="TreeGrafter"/>
</dbReference>
<dbReference type="PANTHER" id="PTHR47763">
    <property type="entry name" value="ALPHA-PROTEIN KINASE VWKA"/>
    <property type="match status" value="1"/>
</dbReference>
<dbReference type="GO" id="GO:0004674">
    <property type="term" value="F:protein serine/threonine kinase activity"/>
    <property type="evidence" value="ECO:0007669"/>
    <property type="project" value="TreeGrafter"/>
</dbReference>
<evidence type="ECO:0000256" key="2">
    <source>
        <dbReference type="SAM" id="SignalP"/>
    </source>
</evidence>
<dbReference type="InterPro" id="IPR052969">
    <property type="entry name" value="Thr-specific_kinase-like"/>
</dbReference>
<proteinExistence type="predicted"/>
<evidence type="ECO:0000313" key="5">
    <source>
        <dbReference type="Proteomes" id="UP000520156"/>
    </source>
</evidence>
<evidence type="ECO:0000256" key="1">
    <source>
        <dbReference type="SAM" id="MobiDB-lite"/>
    </source>
</evidence>
<dbReference type="AlphaFoldDB" id="A0A7X1F4S2"/>
<accession>A0A7X1F4S2</accession>
<dbReference type="Gene3D" id="3.40.50.410">
    <property type="entry name" value="von Willebrand factor, type A domain"/>
    <property type="match status" value="1"/>
</dbReference>
<sequence length="457" mass="48625">MRLPAKLSRNTLGSRIGLALPLVLLAAGCKGAEEAPAPSTVSRAEAPVRVTTSKTELSIPGLVDHRTETTVVEPAYRPAVIEDRGPTATPSPAPQSGLLTAGDVDDLLNPAQYARYASHYLQTSGQKLDFVDTRSRVVLRVFDRRGQPVPFARISVRRNGTPLQVTTVADGTASVYPRMDGVPESTVLDVRSAAGSVMVPVRLHGQRLIPVLLGGIATPPAAMDLAIVVDTTGSMGDEMAFLRAELDAIIARLQRNAGNVSLRIGVVLFRDDGDDYVVRTAPLTERMDDVRHFIADQDAGGGGDAPEALDQAVAASTRLQWRSNAAKAVLLVTDAPPHGDRIGRTLALTQGLRAQGVQVIPVGASGVDDDAQYVLRSMAALTQGRYIFLTDDSGVGDGHAEPDVACYQVTRLDQLIARVLASVATGRRVEARPDDVIRNVGAYNRGQCLAPGQFRQE</sequence>
<keyword evidence="5" id="KW-1185">Reference proteome</keyword>
<evidence type="ECO:0000313" key="4">
    <source>
        <dbReference type="EMBL" id="MBC2650318.1"/>
    </source>
</evidence>
<reference evidence="4 5" key="1">
    <citation type="submission" date="2020-08" db="EMBL/GenBank/DDBJ databases">
        <title>The genome sequence of Novosphingobium flavum 4Y4.</title>
        <authorList>
            <person name="Liu Y."/>
        </authorList>
    </citation>
    <scope>NUCLEOTIDE SEQUENCE [LARGE SCALE GENOMIC DNA]</scope>
    <source>
        <strain evidence="4 5">4Y4</strain>
    </source>
</reference>
<dbReference type="PROSITE" id="PS50234">
    <property type="entry name" value="VWFA"/>
    <property type="match status" value="1"/>
</dbReference>
<feature type="region of interest" description="Disordered" evidence="1">
    <location>
        <begin position="81"/>
        <end position="100"/>
    </location>
</feature>
<comment type="caution">
    <text evidence="4">The sequence shown here is derived from an EMBL/GenBank/DDBJ whole genome shotgun (WGS) entry which is preliminary data.</text>
</comment>
<organism evidence="4 5">
    <name type="scientific">Novosphingobium aerophilum</name>
    <dbReference type="NCBI Taxonomy" id="2839843"/>
    <lineage>
        <taxon>Bacteria</taxon>
        <taxon>Pseudomonadati</taxon>
        <taxon>Pseudomonadota</taxon>
        <taxon>Alphaproteobacteria</taxon>
        <taxon>Sphingomonadales</taxon>
        <taxon>Sphingomonadaceae</taxon>
        <taxon>Novosphingobium</taxon>
    </lineage>
</organism>
<dbReference type="SUPFAM" id="SSF53300">
    <property type="entry name" value="vWA-like"/>
    <property type="match status" value="1"/>
</dbReference>
<feature type="domain" description="VWFA" evidence="3">
    <location>
        <begin position="224"/>
        <end position="419"/>
    </location>
</feature>
<gene>
    <name evidence="4" type="ORF">H7F49_01200</name>
</gene>
<feature type="chain" id="PRO_5031072080" evidence="2">
    <location>
        <begin position="27"/>
        <end position="457"/>
    </location>
</feature>
<feature type="signal peptide" evidence="2">
    <location>
        <begin position="1"/>
        <end position="26"/>
    </location>
</feature>
<dbReference type="Proteomes" id="UP000520156">
    <property type="component" value="Unassembled WGS sequence"/>
</dbReference>
<dbReference type="InterPro" id="IPR036465">
    <property type="entry name" value="vWFA_dom_sf"/>
</dbReference>
<dbReference type="CDD" id="cd00198">
    <property type="entry name" value="vWFA"/>
    <property type="match status" value="1"/>
</dbReference>
<evidence type="ECO:0000259" key="3">
    <source>
        <dbReference type="PROSITE" id="PS50234"/>
    </source>
</evidence>
<dbReference type="PROSITE" id="PS51257">
    <property type="entry name" value="PROKAR_LIPOPROTEIN"/>
    <property type="match status" value="1"/>
</dbReference>
<dbReference type="InterPro" id="IPR002035">
    <property type="entry name" value="VWF_A"/>
</dbReference>
<protein>
    <submittedName>
        <fullName evidence="4">VWA domain-containing protein</fullName>
    </submittedName>
</protein>
<dbReference type="PANTHER" id="PTHR47763:SF1">
    <property type="entry name" value="DUF659 DOMAIN-CONTAINING PROTEIN"/>
    <property type="match status" value="1"/>
</dbReference>